<sequence>MSLVIDSIADLPVGIKHGVGGLIDNKIYAGLGSAGKQFFLLDLNHPELSWQCAPEFPGVARDDAAYAVCDDKLYVFSGAGIEPNKMHPTVLLDSWVFDSSRNSWNQLEETLPIGLLGASCASLSSGEIVFFGGYRKETFDDFVEQLSHINVELEPEKHKQLLTQFMSQEIANYGWNQNILKFTPSDNLWSVIGENPFPANCGAGIALSGNVITLVEGEIKPGLRSLQTKQYDCSGATSVKSIECSSIVSVDYEHEGLAGHFVGKVGQNIYVYGGAYFIGSWNNLKTGKLYTHQGLQKHFTNKVWKFDGESWCFAGEFGEGLAYGISLCSDQCMYIIGGENNLGEAQKRCYTLKDPLINHPAHNHIGEVAV</sequence>
<organism evidence="3 4">
    <name type="scientific">Vibrio diazotrophicus</name>
    <dbReference type="NCBI Taxonomy" id="685"/>
    <lineage>
        <taxon>Bacteria</taxon>
        <taxon>Pseudomonadati</taxon>
        <taxon>Pseudomonadota</taxon>
        <taxon>Gammaproteobacteria</taxon>
        <taxon>Vibrionales</taxon>
        <taxon>Vibrionaceae</taxon>
        <taxon>Vibrio</taxon>
    </lineage>
</organism>
<keyword evidence="2" id="KW-0677">Repeat</keyword>
<dbReference type="NCBIfam" id="TIGR03547">
    <property type="entry name" value="muta_rot_YjhT"/>
    <property type="match status" value="1"/>
</dbReference>
<accession>A0A329E289</accession>
<evidence type="ECO:0000256" key="1">
    <source>
        <dbReference type="ARBA" id="ARBA00022441"/>
    </source>
</evidence>
<protein>
    <submittedName>
        <fullName evidence="3">N-acetylneuraminate epimerase</fullName>
    </submittedName>
</protein>
<name>A0A329E289_VIBDI</name>
<dbReference type="SUPFAM" id="SSF117281">
    <property type="entry name" value="Kelch motif"/>
    <property type="match status" value="2"/>
</dbReference>
<reference evidence="3 4" key="1">
    <citation type="submission" date="2018-06" db="EMBL/GenBank/DDBJ databases">
        <title>Freshwater and sediment microbial communities from various areas in North America, analyzing microbe dynamics in response to fracking.</title>
        <authorList>
            <person name="Lamendella R."/>
        </authorList>
    </citation>
    <scope>NUCLEOTIDE SEQUENCE [LARGE SCALE GENOMIC DNA]</scope>
    <source>
        <strain evidence="3 4">99A</strain>
    </source>
</reference>
<evidence type="ECO:0000256" key="2">
    <source>
        <dbReference type="ARBA" id="ARBA00022737"/>
    </source>
</evidence>
<dbReference type="InterPro" id="IPR015915">
    <property type="entry name" value="Kelch-typ_b-propeller"/>
</dbReference>
<dbReference type="AlphaFoldDB" id="A0A329E289"/>
<dbReference type="RefSeq" id="WP_112404568.1">
    <property type="nucleotide sequence ID" value="NZ_QLTR01000032.1"/>
</dbReference>
<dbReference type="PANTHER" id="PTHR23244">
    <property type="entry name" value="KELCH REPEAT DOMAIN"/>
    <property type="match status" value="1"/>
</dbReference>
<evidence type="ECO:0000313" key="3">
    <source>
        <dbReference type="EMBL" id="RAS58124.1"/>
    </source>
</evidence>
<dbReference type="EMBL" id="QLTR01000032">
    <property type="protein sequence ID" value="RAS58124.1"/>
    <property type="molecule type" value="Genomic_DNA"/>
</dbReference>
<keyword evidence="1" id="KW-0880">Kelch repeat</keyword>
<gene>
    <name evidence="3" type="ORF">DET48_1321</name>
</gene>
<dbReference type="Gene3D" id="2.120.10.80">
    <property type="entry name" value="Kelch-type beta propeller"/>
    <property type="match status" value="2"/>
</dbReference>
<dbReference type="InterPro" id="IPR056734">
    <property type="entry name" value="NANM"/>
</dbReference>
<comment type="caution">
    <text evidence="3">The sequence shown here is derived from an EMBL/GenBank/DDBJ whole genome shotgun (WGS) entry which is preliminary data.</text>
</comment>
<dbReference type="Proteomes" id="UP000248729">
    <property type="component" value="Unassembled WGS sequence"/>
</dbReference>
<dbReference type="InterPro" id="IPR019936">
    <property type="entry name" value="NanM_proteobact"/>
</dbReference>
<proteinExistence type="predicted"/>
<dbReference type="Pfam" id="PF24996">
    <property type="entry name" value="NANM"/>
    <property type="match status" value="1"/>
</dbReference>
<evidence type="ECO:0000313" key="4">
    <source>
        <dbReference type="Proteomes" id="UP000248729"/>
    </source>
</evidence>